<evidence type="ECO:0008006" key="4">
    <source>
        <dbReference type="Google" id="ProtNLM"/>
    </source>
</evidence>
<accession>A0A2C9CS31</accession>
<evidence type="ECO:0000313" key="3">
    <source>
        <dbReference type="Proteomes" id="UP000220034"/>
    </source>
</evidence>
<keyword evidence="3" id="KW-1185">Reference proteome</keyword>
<evidence type="ECO:0000313" key="2">
    <source>
        <dbReference type="EMBL" id="SOH94351.1"/>
    </source>
</evidence>
<evidence type="ECO:0000256" key="1">
    <source>
        <dbReference type="SAM" id="SignalP"/>
    </source>
</evidence>
<dbReference type="SUPFAM" id="SSF53955">
    <property type="entry name" value="Lysozyme-like"/>
    <property type="match status" value="1"/>
</dbReference>
<protein>
    <recommendedName>
        <fullName evidence="4">Transglycosylase SLT domain-containing protein</fullName>
    </recommendedName>
</protein>
<feature type="signal peptide" evidence="1">
    <location>
        <begin position="1"/>
        <end position="25"/>
    </location>
</feature>
<gene>
    <name evidence="2" type="ORF">SAMN06273572_10449</name>
</gene>
<dbReference type="RefSeq" id="WP_097929912.1">
    <property type="nucleotide sequence ID" value="NZ_OCTN01000004.1"/>
</dbReference>
<dbReference type="AlphaFoldDB" id="A0A2C9CS31"/>
<name>A0A2C9CS31_9RHOB</name>
<dbReference type="OrthoDB" id="7851400at2"/>
<reference evidence="3" key="1">
    <citation type="submission" date="2017-09" db="EMBL/GenBank/DDBJ databases">
        <authorList>
            <person name="Varghese N."/>
            <person name="Submissions S."/>
        </authorList>
    </citation>
    <scope>NUCLEOTIDE SEQUENCE [LARGE SCALE GENOMIC DNA]</scope>
    <source>
        <strain evidence="3">C7</strain>
    </source>
</reference>
<sequence>MFGTKILPAIPLVAALALPTQSASAKELSFLSSTQQNADAVETVDERFYQLRTNAGDHMLALAHVDDMLHMINPVFADDTSSAELKSLIALAEAGPQGYDAVQLAARILPPRRPTEMTLGEILDWVDATPGQHHAIGRYQIIPNTLRELMRRGGLPRSARFSPSMQDDLADILLRDAGYSSFARGEMSRVQFMNNLALIWAGLPTSTGLSAYHGYAGNAASITWPVYEQRMTAIFR</sequence>
<dbReference type="EMBL" id="OCTN01000004">
    <property type="protein sequence ID" value="SOH94351.1"/>
    <property type="molecule type" value="Genomic_DNA"/>
</dbReference>
<keyword evidence="1" id="KW-0732">Signal</keyword>
<dbReference type="Gene3D" id="1.10.530.10">
    <property type="match status" value="1"/>
</dbReference>
<proteinExistence type="predicted"/>
<dbReference type="InterPro" id="IPR023346">
    <property type="entry name" value="Lysozyme-like_dom_sf"/>
</dbReference>
<dbReference type="Proteomes" id="UP000220034">
    <property type="component" value="Unassembled WGS sequence"/>
</dbReference>
<feature type="chain" id="PRO_5013197523" description="Transglycosylase SLT domain-containing protein" evidence="1">
    <location>
        <begin position="26"/>
        <end position="236"/>
    </location>
</feature>
<organism evidence="2 3">
    <name type="scientific">Pontivivens marinum</name>
    <dbReference type="NCBI Taxonomy" id="1690039"/>
    <lineage>
        <taxon>Bacteria</taxon>
        <taxon>Pseudomonadati</taxon>
        <taxon>Pseudomonadota</taxon>
        <taxon>Alphaproteobacteria</taxon>
        <taxon>Rhodobacterales</taxon>
        <taxon>Paracoccaceae</taxon>
        <taxon>Pontivivens</taxon>
    </lineage>
</organism>